<evidence type="ECO:0000256" key="2">
    <source>
        <dbReference type="SAM" id="SignalP"/>
    </source>
</evidence>
<organism evidence="3 4">
    <name type="scientific">Danxiaibacter flavus</name>
    <dbReference type="NCBI Taxonomy" id="3049108"/>
    <lineage>
        <taxon>Bacteria</taxon>
        <taxon>Pseudomonadati</taxon>
        <taxon>Bacteroidota</taxon>
        <taxon>Chitinophagia</taxon>
        <taxon>Chitinophagales</taxon>
        <taxon>Chitinophagaceae</taxon>
        <taxon>Danxiaibacter</taxon>
    </lineage>
</organism>
<dbReference type="RefSeq" id="WP_369330425.1">
    <property type="nucleotide sequence ID" value="NZ_JAULBC010000005.1"/>
</dbReference>
<evidence type="ECO:0000313" key="3">
    <source>
        <dbReference type="EMBL" id="MEX6689017.1"/>
    </source>
</evidence>
<feature type="signal peptide" evidence="2">
    <location>
        <begin position="1"/>
        <end position="22"/>
    </location>
</feature>
<keyword evidence="2" id="KW-0732">Signal</keyword>
<accession>A0ABV3ZGP6</accession>
<evidence type="ECO:0000313" key="4">
    <source>
        <dbReference type="Proteomes" id="UP001560573"/>
    </source>
</evidence>
<feature type="region of interest" description="Disordered" evidence="1">
    <location>
        <begin position="212"/>
        <end position="233"/>
    </location>
</feature>
<feature type="chain" id="PRO_5045296302" description="Membrane or secreted protein" evidence="2">
    <location>
        <begin position="23"/>
        <end position="233"/>
    </location>
</feature>
<keyword evidence="4" id="KW-1185">Reference proteome</keyword>
<comment type="caution">
    <text evidence="3">The sequence shown here is derived from an EMBL/GenBank/DDBJ whole genome shotgun (WGS) entry which is preliminary data.</text>
</comment>
<gene>
    <name evidence="3" type="ORF">QTN47_16030</name>
</gene>
<sequence>MKKFTTALFLFICMCFTGQLFAQDYSAWVKKDGSTEHVLLLTPGYFTYTVFDKDNKKFISSWGGTYIVSGNTSASTIKFNTVDQSKVGKTETNTFSSDNNELTVNFNGNDITFTNLDGGNEVLAGAWRISARDNNGSMQVIEDGPRKTIKILSGTRFQWIAMNTSTGEFFGTGGGTYILKDGKYTETIEFFSRDSSKVGMNLTFDAKVDGTKWEHSGQSSKGDKIKEEWSRFE</sequence>
<dbReference type="Gene3D" id="2.40.128.490">
    <property type="entry name" value="Uncharacterised protein PF14869, DUF4488"/>
    <property type="match status" value="1"/>
</dbReference>
<evidence type="ECO:0000256" key="1">
    <source>
        <dbReference type="SAM" id="MobiDB-lite"/>
    </source>
</evidence>
<dbReference type="Proteomes" id="UP001560573">
    <property type="component" value="Unassembled WGS sequence"/>
</dbReference>
<evidence type="ECO:0008006" key="5">
    <source>
        <dbReference type="Google" id="ProtNLM"/>
    </source>
</evidence>
<reference evidence="3 4" key="1">
    <citation type="submission" date="2023-07" db="EMBL/GenBank/DDBJ databases">
        <authorList>
            <person name="Lian W.-H."/>
        </authorList>
    </citation>
    <scope>NUCLEOTIDE SEQUENCE [LARGE SCALE GENOMIC DNA]</scope>
    <source>
        <strain evidence="3 4">SYSU DXS3180</strain>
    </source>
</reference>
<proteinExistence type="predicted"/>
<protein>
    <recommendedName>
        <fullName evidence="5">Membrane or secreted protein</fullName>
    </recommendedName>
</protein>
<dbReference type="EMBL" id="JAULBC010000005">
    <property type="protein sequence ID" value="MEX6689017.1"/>
    <property type="molecule type" value="Genomic_DNA"/>
</dbReference>
<name>A0ABV3ZGP6_9BACT</name>